<proteinExistence type="predicted"/>
<accession>A0A431U3U6</accession>
<gene>
    <name evidence="3" type="ORF">EJV47_11060</name>
</gene>
<feature type="transmembrane region" description="Helical" evidence="1">
    <location>
        <begin position="53"/>
        <end position="71"/>
    </location>
</feature>
<sequence length="147" mass="15555">MERWRSCFAGACVLLGLLLRAAPGRPLRAAVVSSLLFAGLHYANLLRGQPLDDTHGQVLTAFFAGLFLAGLFMRTQNILVPILCHALFDAGVGTAALRPAHPPAAPAPLPTDDGLLTTLGVVLLLLGAGYLMIRRSQQAAFQRGLSD</sequence>
<evidence type="ECO:0000256" key="1">
    <source>
        <dbReference type="SAM" id="Phobius"/>
    </source>
</evidence>
<evidence type="ECO:0000313" key="3">
    <source>
        <dbReference type="EMBL" id="RTQ50167.1"/>
    </source>
</evidence>
<reference evidence="3 4" key="1">
    <citation type="submission" date="2018-12" db="EMBL/GenBank/DDBJ databases">
        <title>Hymenobacter gummosus sp. nov., isolated from a spring.</title>
        <authorList>
            <person name="Nie L."/>
        </authorList>
    </citation>
    <scope>NUCLEOTIDE SEQUENCE [LARGE SCALE GENOMIC DNA]</scope>
    <source>
        <strain evidence="3 4">KCTC 52166</strain>
    </source>
</reference>
<dbReference type="GO" id="GO:0006508">
    <property type="term" value="P:proteolysis"/>
    <property type="evidence" value="ECO:0007669"/>
    <property type="project" value="UniProtKB-KW"/>
</dbReference>
<keyword evidence="1" id="KW-1133">Transmembrane helix</keyword>
<name>A0A431U3U6_9BACT</name>
<dbReference type="GO" id="GO:0004175">
    <property type="term" value="F:endopeptidase activity"/>
    <property type="evidence" value="ECO:0007669"/>
    <property type="project" value="UniProtKB-ARBA"/>
</dbReference>
<evidence type="ECO:0000313" key="4">
    <source>
        <dbReference type="Proteomes" id="UP000282184"/>
    </source>
</evidence>
<keyword evidence="1" id="KW-0812">Transmembrane</keyword>
<keyword evidence="3" id="KW-0378">Hydrolase</keyword>
<organism evidence="3 4">
    <name type="scientific">Hymenobacter gummosus</name>
    <dbReference type="NCBI Taxonomy" id="1776032"/>
    <lineage>
        <taxon>Bacteria</taxon>
        <taxon>Pseudomonadati</taxon>
        <taxon>Bacteroidota</taxon>
        <taxon>Cytophagia</taxon>
        <taxon>Cytophagales</taxon>
        <taxon>Hymenobacteraceae</taxon>
        <taxon>Hymenobacter</taxon>
    </lineage>
</organism>
<comment type="caution">
    <text evidence="3">The sequence shown here is derived from an EMBL/GenBank/DDBJ whole genome shotgun (WGS) entry which is preliminary data.</text>
</comment>
<evidence type="ECO:0000259" key="2">
    <source>
        <dbReference type="Pfam" id="PF02517"/>
    </source>
</evidence>
<feature type="domain" description="CAAX prenyl protease 2/Lysostaphin resistance protein A-like" evidence="2">
    <location>
        <begin position="14"/>
        <end position="90"/>
    </location>
</feature>
<keyword evidence="3" id="KW-0645">Protease</keyword>
<dbReference type="GO" id="GO:0080120">
    <property type="term" value="P:CAAX-box protein maturation"/>
    <property type="evidence" value="ECO:0007669"/>
    <property type="project" value="UniProtKB-ARBA"/>
</dbReference>
<dbReference type="Proteomes" id="UP000282184">
    <property type="component" value="Unassembled WGS sequence"/>
</dbReference>
<keyword evidence="3" id="KW-0482">Metalloprotease</keyword>
<keyword evidence="1" id="KW-0472">Membrane</keyword>
<dbReference type="EMBL" id="RXOF01000005">
    <property type="protein sequence ID" value="RTQ50167.1"/>
    <property type="molecule type" value="Genomic_DNA"/>
</dbReference>
<protein>
    <submittedName>
        <fullName evidence="3">CPBP family intramembrane metalloprotease</fullName>
    </submittedName>
</protein>
<keyword evidence="4" id="KW-1185">Reference proteome</keyword>
<feature type="transmembrane region" description="Helical" evidence="1">
    <location>
        <begin position="115"/>
        <end position="133"/>
    </location>
</feature>
<dbReference type="InterPro" id="IPR003675">
    <property type="entry name" value="Rce1/LyrA-like_dom"/>
</dbReference>
<dbReference type="GO" id="GO:0008237">
    <property type="term" value="F:metallopeptidase activity"/>
    <property type="evidence" value="ECO:0007669"/>
    <property type="project" value="UniProtKB-KW"/>
</dbReference>
<dbReference type="Pfam" id="PF02517">
    <property type="entry name" value="Rce1-like"/>
    <property type="match status" value="1"/>
</dbReference>
<dbReference type="AlphaFoldDB" id="A0A431U3U6"/>